<dbReference type="EMBL" id="JABBVZ010000055">
    <property type="protein sequence ID" value="NMP23551.1"/>
    <property type="molecule type" value="Genomic_DNA"/>
</dbReference>
<evidence type="ECO:0000313" key="1">
    <source>
        <dbReference type="EMBL" id="NMP23551.1"/>
    </source>
</evidence>
<proteinExistence type="predicted"/>
<dbReference type="Proteomes" id="UP000533476">
    <property type="component" value="Unassembled WGS sequence"/>
</dbReference>
<evidence type="ECO:0000313" key="2">
    <source>
        <dbReference type="Proteomes" id="UP000533476"/>
    </source>
</evidence>
<reference evidence="1 2" key="1">
    <citation type="submission" date="2020-04" db="EMBL/GenBank/DDBJ databases">
        <authorList>
            <person name="Zhang R."/>
            <person name="Schippers A."/>
        </authorList>
    </citation>
    <scope>NUCLEOTIDE SEQUENCE [LARGE SCALE GENOMIC DNA]</scope>
    <source>
        <strain evidence="1 2">DSM 109850</strain>
    </source>
</reference>
<organism evidence="1 2">
    <name type="scientific">Sulfobacillus harzensis</name>
    <dbReference type="NCBI Taxonomy" id="2729629"/>
    <lineage>
        <taxon>Bacteria</taxon>
        <taxon>Bacillati</taxon>
        <taxon>Bacillota</taxon>
        <taxon>Clostridia</taxon>
        <taxon>Eubacteriales</taxon>
        <taxon>Clostridiales Family XVII. Incertae Sedis</taxon>
        <taxon>Sulfobacillus</taxon>
    </lineage>
</organism>
<name>A0A7Y0Q416_9FIRM</name>
<protein>
    <recommendedName>
        <fullName evidence="3">Flagellar FliJ protein</fullName>
    </recommendedName>
</protein>
<dbReference type="RefSeq" id="WP_169100929.1">
    <property type="nucleotide sequence ID" value="NZ_JABBVZ010000055.1"/>
</dbReference>
<accession>A0A7Y0Q416</accession>
<dbReference type="AlphaFoldDB" id="A0A7Y0Q416"/>
<gene>
    <name evidence="1" type="ORF">HIJ39_14485</name>
</gene>
<keyword evidence="2" id="KW-1185">Reference proteome</keyword>
<sequence>MISVLIDLAGQERDRLRHELASLVEEQRLIAQQREHWHLSMTRAPETMASGGDIAQWLAFGARADKQLQILEEKDFVVETRISECREALIRVIRRIETLETIMERREQERLKTLQRREVRGLSQRGVARRAKEEAEREPWG</sequence>
<comment type="caution">
    <text evidence="1">The sequence shown here is derived from an EMBL/GenBank/DDBJ whole genome shotgun (WGS) entry which is preliminary data.</text>
</comment>
<evidence type="ECO:0008006" key="3">
    <source>
        <dbReference type="Google" id="ProtNLM"/>
    </source>
</evidence>